<name>G7KP57_MEDTR</name>
<evidence type="ECO:0000313" key="2">
    <source>
        <dbReference type="EnsemblPlants" id="AES75121"/>
    </source>
</evidence>
<dbReference type="HOGENOM" id="CLU_3017308_0_0_1"/>
<dbReference type="AlphaFoldDB" id="G7KP57"/>
<accession>G7KP57</accession>
<organism evidence="1 3">
    <name type="scientific">Medicago truncatula</name>
    <name type="common">Barrel medic</name>
    <name type="synonym">Medicago tribuloides</name>
    <dbReference type="NCBI Taxonomy" id="3880"/>
    <lineage>
        <taxon>Eukaryota</taxon>
        <taxon>Viridiplantae</taxon>
        <taxon>Streptophyta</taxon>
        <taxon>Embryophyta</taxon>
        <taxon>Tracheophyta</taxon>
        <taxon>Spermatophyta</taxon>
        <taxon>Magnoliopsida</taxon>
        <taxon>eudicotyledons</taxon>
        <taxon>Gunneridae</taxon>
        <taxon>Pentapetalae</taxon>
        <taxon>rosids</taxon>
        <taxon>fabids</taxon>
        <taxon>Fabales</taxon>
        <taxon>Fabaceae</taxon>
        <taxon>Papilionoideae</taxon>
        <taxon>50 kb inversion clade</taxon>
        <taxon>NPAAA clade</taxon>
        <taxon>Hologalegina</taxon>
        <taxon>IRL clade</taxon>
        <taxon>Trifolieae</taxon>
        <taxon>Medicago</taxon>
    </lineage>
</organism>
<keyword evidence="3" id="KW-1185">Reference proteome</keyword>
<reference evidence="2" key="3">
    <citation type="submission" date="2015-04" db="UniProtKB">
        <authorList>
            <consortium name="EnsemblPlants"/>
        </authorList>
    </citation>
    <scope>IDENTIFICATION</scope>
    <source>
        <strain evidence="2">cv. Jemalong A17</strain>
    </source>
</reference>
<accession>A0A0C3VUS3</accession>
<reference evidence="1 3" key="1">
    <citation type="journal article" date="2011" name="Nature">
        <title>The Medicago genome provides insight into the evolution of rhizobial symbioses.</title>
        <authorList>
            <person name="Young N.D."/>
            <person name="Debelle F."/>
            <person name="Oldroyd G.E."/>
            <person name="Geurts R."/>
            <person name="Cannon S.B."/>
            <person name="Udvardi M.K."/>
            <person name="Benedito V.A."/>
            <person name="Mayer K.F."/>
            <person name="Gouzy J."/>
            <person name="Schoof H."/>
            <person name="Van de Peer Y."/>
            <person name="Proost S."/>
            <person name="Cook D.R."/>
            <person name="Meyers B.C."/>
            <person name="Spannagl M."/>
            <person name="Cheung F."/>
            <person name="De Mita S."/>
            <person name="Krishnakumar V."/>
            <person name="Gundlach H."/>
            <person name="Zhou S."/>
            <person name="Mudge J."/>
            <person name="Bharti A.K."/>
            <person name="Murray J.D."/>
            <person name="Naoumkina M.A."/>
            <person name="Rosen B."/>
            <person name="Silverstein K.A."/>
            <person name="Tang H."/>
            <person name="Rombauts S."/>
            <person name="Zhao P.X."/>
            <person name="Zhou P."/>
            <person name="Barbe V."/>
            <person name="Bardou P."/>
            <person name="Bechner M."/>
            <person name="Bellec A."/>
            <person name="Berger A."/>
            <person name="Berges H."/>
            <person name="Bidwell S."/>
            <person name="Bisseling T."/>
            <person name="Choisne N."/>
            <person name="Couloux A."/>
            <person name="Denny R."/>
            <person name="Deshpande S."/>
            <person name="Dai X."/>
            <person name="Doyle J.J."/>
            <person name="Dudez A.M."/>
            <person name="Farmer A.D."/>
            <person name="Fouteau S."/>
            <person name="Franken C."/>
            <person name="Gibelin C."/>
            <person name="Gish J."/>
            <person name="Goldstein S."/>
            <person name="Gonzalez A.J."/>
            <person name="Green P.J."/>
            <person name="Hallab A."/>
            <person name="Hartog M."/>
            <person name="Hua A."/>
            <person name="Humphray S.J."/>
            <person name="Jeong D.H."/>
            <person name="Jing Y."/>
            <person name="Jocker A."/>
            <person name="Kenton S.M."/>
            <person name="Kim D.J."/>
            <person name="Klee K."/>
            <person name="Lai H."/>
            <person name="Lang C."/>
            <person name="Lin S."/>
            <person name="Macmil S.L."/>
            <person name="Magdelenat G."/>
            <person name="Matthews L."/>
            <person name="McCorrison J."/>
            <person name="Monaghan E.L."/>
            <person name="Mun J.H."/>
            <person name="Najar F.Z."/>
            <person name="Nicholson C."/>
            <person name="Noirot C."/>
            <person name="O'Bleness M."/>
            <person name="Paule C.R."/>
            <person name="Poulain J."/>
            <person name="Prion F."/>
            <person name="Qin B."/>
            <person name="Qu C."/>
            <person name="Retzel E.F."/>
            <person name="Riddle C."/>
            <person name="Sallet E."/>
            <person name="Samain S."/>
            <person name="Samson N."/>
            <person name="Sanders I."/>
            <person name="Saurat O."/>
            <person name="Scarpelli C."/>
            <person name="Schiex T."/>
            <person name="Segurens B."/>
            <person name="Severin A.J."/>
            <person name="Sherrier D.J."/>
            <person name="Shi R."/>
            <person name="Sims S."/>
            <person name="Singer S.R."/>
            <person name="Sinharoy S."/>
            <person name="Sterck L."/>
            <person name="Viollet A."/>
            <person name="Wang B.B."/>
            <person name="Wang K."/>
            <person name="Wang M."/>
            <person name="Wang X."/>
            <person name="Warfsmann J."/>
            <person name="Weissenbach J."/>
            <person name="White D.D."/>
            <person name="White J.D."/>
            <person name="Wiley G.B."/>
            <person name="Wincker P."/>
            <person name="Xing Y."/>
            <person name="Yang L."/>
            <person name="Yao Z."/>
            <person name="Ying F."/>
            <person name="Zhai J."/>
            <person name="Zhou L."/>
            <person name="Zuber A."/>
            <person name="Denarie J."/>
            <person name="Dixon R.A."/>
            <person name="May G.D."/>
            <person name="Schwartz D.C."/>
            <person name="Rogers J."/>
            <person name="Quetier F."/>
            <person name="Town C.D."/>
            <person name="Roe B.A."/>
        </authorList>
    </citation>
    <scope>NUCLEOTIDE SEQUENCE [LARGE SCALE GENOMIC DNA]</scope>
    <source>
        <strain evidence="1">A17</strain>
        <strain evidence="2 3">cv. Jemalong A17</strain>
    </source>
</reference>
<protein>
    <submittedName>
        <fullName evidence="1 2">Uncharacterized protein</fullName>
    </submittedName>
</protein>
<evidence type="ECO:0000313" key="3">
    <source>
        <dbReference type="Proteomes" id="UP000002051"/>
    </source>
</evidence>
<reference evidence="1 3" key="2">
    <citation type="journal article" date="2014" name="BMC Genomics">
        <title>An improved genome release (version Mt4.0) for the model legume Medicago truncatula.</title>
        <authorList>
            <person name="Tang H."/>
            <person name="Krishnakumar V."/>
            <person name="Bidwell S."/>
            <person name="Rosen B."/>
            <person name="Chan A."/>
            <person name="Zhou S."/>
            <person name="Gentzbittel L."/>
            <person name="Childs K.L."/>
            <person name="Yandell M."/>
            <person name="Gundlach H."/>
            <person name="Mayer K.F."/>
            <person name="Schwartz D.C."/>
            <person name="Town C.D."/>
        </authorList>
    </citation>
    <scope>GENOME REANNOTATION</scope>
    <source>
        <strain evidence="2 3">cv. Jemalong A17</strain>
    </source>
</reference>
<dbReference type="EnsemblPlants" id="AES75121">
    <property type="protein sequence ID" value="AES75121"/>
    <property type="gene ID" value="MTR_6g026710"/>
</dbReference>
<gene>
    <name evidence="1" type="ordered locus">MTR_6g026710</name>
</gene>
<evidence type="ECO:0000313" key="1">
    <source>
        <dbReference type="EMBL" id="AES75121.2"/>
    </source>
</evidence>
<dbReference type="Proteomes" id="UP000002051">
    <property type="component" value="Chromosome 6"/>
</dbReference>
<sequence>MSGVGSWTMAQDCQCQQLSDNKRRCQCCINCGIEPNLLHDTLHVRQIDGKHDRCSR</sequence>
<proteinExistence type="predicted"/>
<dbReference type="PaxDb" id="3880-AES75121"/>
<dbReference type="EMBL" id="CM001222">
    <property type="protein sequence ID" value="AES75121.2"/>
    <property type="molecule type" value="Genomic_DNA"/>
</dbReference>